<dbReference type="InterPro" id="IPR001919">
    <property type="entry name" value="CBD2"/>
</dbReference>
<gene>
    <name evidence="3" type="ORF">ACFP1K_35795</name>
</gene>
<dbReference type="Gene3D" id="2.60.40.290">
    <property type="match status" value="1"/>
</dbReference>
<name>A0ABW1NT99_9ACTN</name>
<dbReference type="Proteomes" id="UP001596137">
    <property type="component" value="Unassembled WGS sequence"/>
</dbReference>
<dbReference type="SUPFAM" id="SSF49384">
    <property type="entry name" value="Carbohydrate-binding domain"/>
    <property type="match status" value="1"/>
</dbReference>
<sequence length="136" mass="13718">PTPTPTPTPTRTPTPTPTPSVTPTPTPTPTAGSLACRVTYRVTSQWQGGFNGDVTVGLTSGSVTSWTLNFAFPGSQRISNAWNARVTQSGAQVTALDGGWNARITAGGSATFGFSASGTSSPPAAYSLNGVACSIA</sequence>
<comment type="caution">
    <text evidence="3">The sequence shown here is derived from an EMBL/GenBank/DDBJ whole genome shotgun (WGS) entry which is preliminary data.</text>
</comment>
<dbReference type="InterPro" id="IPR012291">
    <property type="entry name" value="CBM2_carb-bd_dom_sf"/>
</dbReference>
<evidence type="ECO:0000259" key="2">
    <source>
        <dbReference type="PROSITE" id="PS51173"/>
    </source>
</evidence>
<dbReference type="EMBL" id="JBHSRF010000092">
    <property type="protein sequence ID" value="MFC6086578.1"/>
    <property type="molecule type" value="Genomic_DNA"/>
</dbReference>
<feature type="compositionally biased region" description="Pro residues" evidence="1">
    <location>
        <begin position="1"/>
        <end position="28"/>
    </location>
</feature>
<dbReference type="SMART" id="SM00637">
    <property type="entry name" value="CBD_II"/>
    <property type="match status" value="1"/>
</dbReference>
<evidence type="ECO:0000256" key="1">
    <source>
        <dbReference type="SAM" id="MobiDB-lite"/>
    </source>
</evidence>
<feature type="domain" description="CBM2" evidence="2">
    <location>
        <begin position="29"/>
        <end position="136"/>
    </location>
</feature>
<proteinExistence type="predicted"/>
<evidence type="ECO:0000313" key="4">
    <source>
        <dbReference type="Proteomes" id="UP001596137"/>
    </source>
</evidence>
<feature type="non-terminal residue" evidence="3">
    <location>
        <position position="1"/>
    </location>
</feature>
<accession>A0ABW1NT99</accession>
<feature type="region of interest" description="Disordered" evidence="1">
    <location>
        <begin position="1"/>
        <end position="32"/>
    </location>
</feature>
<reference evidence="4" key="1">
    <citation type="journal article" date="2019" name="Int. J. Syst. Evol. Microbiol.">
        <title>The Global Catalogue of Microorganisms (GCM) 10K type strain sequencing project: providing services to taxonomists for standard genome sequencing and annotation.</title>
        <authorList>
            <consortium name="The Broad Institute Genomics Platform"/>
            <consortium name="The Broad Institute Genome Sequencing Center for Infectious Disease"/>
            <person name="Wu L."/>
            <person name="Ma J."/>
        </authorList>
    </citation>
    <scope>NUCLEOTIDE SEQUENCE [LARGE SCALE GENOMIC DNA]</scope>
    <source>
        <strain evidence="4">JCM 30346</strain>
    </source>
</reference>
<organism evidence="3 4">
    <name type="scientific">Sphaerisporangium aureirubrum</name>
    <dbReference type="NCBI Taxonomy" id="1544736"/>
    <lineage>
        <taxon>Bacteria</taxon>
        <taxon>Bacillati</taxon>
        <taxon>Actinomycetota</taxon>
        <taxon>Actinomycetes</taxon>
        <taxon>Streptosporangiales</taxon>
        <taxon>Streptosporangiaceae</taxon>
        <taxon>Sphaerisporangium</taxon>
    </lineage>
</organism>
<protein>
    <submittedName>
        <fullName evidence="3">Cellulose binding domain-containing protein</fullName>
    </submittedName>
</protein>
<dbReference type="InterPro" id="IPR008965">
    <property type="entry name" value="CBM2/CBM3_carb-bd_dom_sf"/>
</dbReference>
<dbReference type="Pfam" id="PF00553">
    <property type="entry name" value="CBM_2"/>
    <property type="match status" value="1"/>
</dbReference>
<keyword evidence="4" id="KW-1185">Reference proteome</keyword>
<dbReference type="PROSITE" id="PS51173">
    <property type="entry name" value="CBM2"/>
    <property type="match status" value="1"/>
</dbReference>
<dbReference type="RefSeq" id="WP_380761913.1">
    <property type="nucleotide sequence ID" value="NZ_JBHSRF010000092.1"/>
</dbReference>
<evidence type="ECO:0000313" key="3">
    <source>
        <dbReference type="EMBL" id="MFC6086578.1"/>
    </source>
</evidence>